<accession>A0A7Y9NQA7</accession>
<organism evidence="1 2">
    <name type="scientific">Tunturiibacter lichenicola</name>
    <dbReference type="NCBI Taxonomy" id="2051959"/>
    <lineage>
        <taxon>Bacteria</taxon>
        <taxon>Pseudomonadati</taxon>
        <taxon>Acidobacteriota</taxon>
        <taxon>Terriglobia</taxon>
        <taxon>Terriglobales</taxon>
        <taxon>Acidobacteriaceae</taxon>
        <taxon>Tunturiibacter</taxon>
    </lineage>
</organism>
<reference evidence="1 2" key="1">
    <citation type="submission" date="2020-07" db="EMBL/GenBank/DDBJ databases">
        <title>Genomic Encyclopedia of Type Strains, Phase IV (KMG-V): Genome sequencing to study the core and pangenomes of soil and plant-associated prokaryotes.</title>
        <authorList>
            <person name="Whitman W."/>
        </authorList>
    </citation>
    <scope>NUCLEOTIDE SEQUENCE [LARGE SCALE GENOMIC DNA]</scope>
    <source>
        <strain evidence="1 2">M8UP30</strain>
    </source>
</reference>
<dbReference type="AlphaFoldDB" id="A0A7Y9NQA7"/>
<dbReference type="EMBL" id="JACCCV010000002">
    <property type="protein sequence ID" value="NYF53598.1"/>
    <property type="molecule type" value="Genomic_DNA"/>
</dbReference>
<evidence type="ECO:0000313" key="2">
    <source>
        <dbReference type="Proteomes" id="UP000534186"/>
    </source>
</evidence>
<sequence length="58" mass="6680">MPRFLWGKYEQGCLYFTVISSDLPAFPPHSREAFPFAHELVNLTQAIAKYPVAHANDW</sequence>
<dbReference type="Proteomes" id="UP000534186">
    <property type="component" value="Unassembled WGS sequence"/>
</dbReference>
<name>A0A7Y9NQA7_9BACT</name>
<protein>
    <submittedName>
        <fullName evidence="1">Uncharacterized protein</fullName>
    </submittedName>
</protein>
<evidence type="ECO:0000313" key="1">
    <source>
        <dbReference type="EMBL" id="NYF53598.1"/>
    </source>
</evidence>
<gene>
    <name evidence="1" type="ORF">HDF12_003997</name>
</gene>
<proteinExistence type="predicted"/>
<comment type="caution">
    <text evidence="1">The sequence shown here is derived from an EMBL/GenBank/DDBJ whole genome shotgun (WGS) entry which is preliminary data.</text>
</comment>